<dbReference type="InterPro" id="IPR036388">
    <property type="entry name" value="WH-like_DNA-bd_sf"/>
</dbReference>
<feature type="transmembrane region" description="Helical" evidence="5">
    <location>
        <begin position="290"/>
        <end position="311"/>
    </location>
</feature>
<dbReference type="PANTHER" id="PTHR44688:SF16">
    <property type="entry name" value="DNA-BINDING TRANSCRIPTIONAL ACTIVATOR DEVR_DOSR"/>
    <property type="match status" value="1"/>
</dbReference>
<gene>
    <name evidence="7" type="ORF">AV926_17615</name>
</gene>
<evidence type="ECO:0000313" key="8">
    <source>
        <dbReference type="Proteomes" id="UP000076630"/>
    </source>
</evidence>
<evidence type="ECO:0000256" key="4">
    <source>
        <dbReference type="SAM" id="Coils"/>
    </source>
</evidence>
<dbReference type="SUPFAM" id="SSF48452">
    <property type="entry name" value="TPR-like"/>
    <property type="match status" value="1"/>
</dbReference>
<dbReference type="EMBL" id="LQNU01000091">
    <property type="protein sequence ID" value="KZE74692.1"/>
    <property type="molecule type" value="Genomic_DNA"/>
</dbReference>
<dbReference type="InterPro" id="IPR016032">
    <property type="entry name" value="Sig_transdc_resp-reg_C-effctor"/>
</dbReference>
<keyword evidence="8" id="KW-1185">Reference proteome</keyword>
<protein>
    <recommendedName>
        <fullName evidence="6">HTH luxR-type domain-containing protein</fullName>
    </recommendedName>
</protein>
<comment type="caution">
    <text evidence="7">The sequence shown here is derived from an EMBL/GenBank/DDBJ whole genome shotgun (WGS) entry which is preliminary data.</text>
</comment>
<dbReference type="Gene3D" id="1.10.10.10">
    <property type="entry name" value="Winged helix-like DNA-binding domain superfamily/Winged helix DNA-binding domain"/>
    <property type="match status" value="1"/>
</dbReference>
<dbReference type="RefSeq" id="WP_038988339.1">
    <property type="nucleotide sequence ID" value="NZ_JWJO01000094.1"/>
</dbReference>
<dbReference type="PROSITE" id="PS50043">
    <property type="entry name" value="HTH_LUXR_2"/>
    <property type="match status" value="1"/>
</dbReference>
<proteinExistence type="predicted"/>
<keyword evidence="4" id="KW-0175">Coiled coil</keyword>
<dbReference type="AlphaFoldDB" id="A0A165QEN6"/>
<name>A0A165QEN6_9FLAO</name>
<dbReference type="GO" id="GO:0003677">
    <property type="term" value="F:DNA binding"/>
    <property type="evidence" value="ECO:0007669"/>
    <property type="project" value="UniProtKB-KW"/>
</dbReference>
<dbReference type="InterPro" id="IPR000792">
    <property type="entry name" value="Tscrpt_reg_LuxR_C"/>
</dbReference>
<dbReference type="Gene3D" id="1.25.40.10">
    <property type="entry name" value="Tetratricopeptide repeat domain"/>
    <property type="match status" value="1"/>
</dbReference>
<evidence type="ECO:0000259" key="6">
    <source>
        <dbReference type="PROSITE" id="PS50043"/>
    </source>
</evidence>
<keyword evidence="5" id="KW-1133">Transmembrane helix</keyword>
<evidence type="ECO:0000256" key="2">
    <source>
        <dbReference type="ARBA" id="ARBA00023125"/>
    </source>
</evidence>
<evidence type="ECO:0000256" key="5">
    <source>
        <dbReference type="SAM" id="Phobius"/>
    </source>
</evidence>
<dbReference type="CDD" id="cd06170">
    <property type="entry name" value="LuxR_C_like"/>
    <property type="match status" value="1"/>
</dbReference>
<sequence length="404" mass="48065">MLTKVFFRVIVFLLLFLFVGKGFSQSYNFEEISQKVTSFNNVGKYDDTIILLEEIINSKQATAYDKYQAYFFKYITYKRLFSYDKAELNLNLALKEGLKSDVYREVIISKVKLEKLFIAFDQLKFTEVNTILEEIKPEDLKHISPNTHAFYLAVLAVVESKEENFEKAIEYLDNAIEILEKEKPVDLPLMYRKKIDIYRQMNQYDKALKSFDQGLYYAKKYNMDIYILNMYYDLAYFYNQIKDYENAVITQEICNLLSKEYDERTAIGRLNVLETKLHNQRIDQEKKEHLVSVVVMIVICIIVIIIFFLLYRYILKSKVRKECLRLENEQLRNNIMSFISEPNIQQYSSELLQLTERQLEIVELVKQGKTNKEIGEKLYISENTVKYHLKNIYKVLNVNSREDL</sequence>
<organism evidence="7 8">
    <name type="scientific">Myroides marinus</name>
    <dbReference type="NCBI Taxonomy" id="703342"/>
    <lineage>
        <taxon>Bacteria</taxon>
        <taxon>Pseudomonadati</taxon>
        <taxon>Bacteroidota</taxon>
        <taxon>Flavobacteriia</taxon>
        <taxon>Flavobacteriales</taxon>
        <taxon>Flavobacteriaceae</taxon>
        <taxon>Myroides</taxon>
    </lineage>
</organism>
<feature type="coiled-coil region" evidence="4">
    <location>
        <begin position="314"/>
        <end position="341"/>
    </location>
</feature>
<keyword evidence="3" id="KW-0804">Transcription</keyword>
<dbReference type="SUPFAM" id="SSF46894">
    <property type="entry name" value="C-terminal effector domain of the bipartite response regulators"/>
    <property type="match status" value="1"/>
</dbReference>
<dbReference type="SMART" id="SM00421">
    <property type="entry name" value="HTH_LUXR"/>
    <property type="match status" value="1"/>
</dbReference>
<dbReference type="PRINTS" id="PR00038">
    <property type="entry name" value="HTHLUXR"/>
</dbReference>
<evidence type="ECO:0000256" key="3">
    <source>
        <dbReference type="ARBA" id="ARBA00023163"/>
    </source>
</evidence>
<keyword evidence="5" id="KW-0472">Membrane</keyword>
<dbReference type="InterPro" id="IPR019734">
    <property type="entry name" value="TPR_rpt"/>
</dbReference>
<accession>A0A165QEN6</accession>
<evidence type="ECO:0000313" key="7">
    <source>
        <dbReference type="EMBL" id="KZE74692.1"/>
    </source>
</evidence>
<reference evidence="7 8" key="1">
    <citation type="submission" date="2016-01" db="EMBL/GenBank/DDBJ databases">
        <title>Whole genome sequencing of Myroides marinus L41.</title>
        <authorList>
            <person name="Hong K.W."/>
        </authorList>
    </citation>
    <scope>NUCLEOTIDE SEQUENCE [LARGE SCALE GENOMIC DNA]</scope>
    <source>
        <strain evidence="7 8">L41</strain>
    </source>
</reference>
<dbReference type="GO" id="GO:0006355">
    <property type="term" value="P:regulation of DNA-templated transcription"/>
    <property type="evidence" value="ECO:0007669"/>
    <property type="project" value="InterPro"/>
</dbReference>
<dbReference type="SMART" id="SM00028">
    <property type="entry name" value="TPR"/>
    <property type="match status" value="2"/>
</dbReference>
<dbReference type="Proteomes" id="UP000076630">
    <property type="component" value="Unassembled WGS sequence"/>
</dbReference>
<keyword evidence="2" id="KW-0238">DNA-binding</keyword>
<dbReference type="InterPro" id="IPR011990">
    <property type="entry name" value="TPR-like_helical_dom_sf"/>
</dbReference>
<keyword evidence="5" id="KW-0812">Transmembrane</keyword>
<dbReference type="Pfam" id="PF00196">
    <property type="entry name" value="GerE"/>
    <property type="match status" value="1"/>
</dbReference>
<evidence type="ECO:0000256" key="1">
    <source>
        <dbReference type="ARBA" id="ARBA00023015"/>
    </source>
</evidence>
<feature type="domain" description="HTH luxR-type" evidence="6">
    <location>
        <begin position="347"/>
        <end position="404"/>
    </location>
</feature>
<dbReference type="PANTHER" id="PTHR44688">
    <property type="entry name" value="DNA-BINDING TRANSCRIPTIONAL ACTIVATOR DEVR_DOSR"/>
    <property type="match status" value="1"/>
</dbReference>
<keyword evidence="1" id="KW-0805">Transcription regulation</keyword>